<dbReference type="AlphaFoldDB" id="T1GD04"/>
<keyword evidence="2" id="KW-1185">Reference proteome</keyword>
<dbReference type="EMBL" id="CAQQ02057364">
    <property type="status" value="NOT_ANNOTATED_CDS"/>
    <property type="molecule type" value="Genomic_DNA"/>
</dbReference>
<sequence>MSDKMSITNCVTLQINFEARLEKDLEQLPTLANSEQNDFIVTSLIQELESEFSLARDRHSKIITSTSKEAKAYIEDDTFDTIRTSYHRLWARLRNKLSRQGPHEDSTALNSTVQPQCSPYSEVELTKVEIPKFSGAYEDWMPFNNIFTSAVHNNTHMDPIVKLQRLRAVVTGEADAMIRNLEINADNYFVARQLLQNRYQNTRRLVNSYLMKLYDFPLMKTECSKSLKSILNTINDCTSALKRLDLPIEDYRLVYHLCRKLPISLLSAWEELQGASTDLPAFSTFVSFLETKLRKAEMVDQAEVAQKSFYVSTSPDDNNDSDGNEQVEYQKENQQLKTKKKIKLKEMHPKGFLALNVKVNTKFGNVNNSSNYLNSIVLN</sequence>
<evidence type="ECO:0000313" key="1">
    <source>
        <dbReference type="EnsemblMetazoa" id="MESCA001181-PA"/>
    </source>
</evidence>
<protein>
    <submittedName>
        <fullName evidence="1">Uncharacterized protein</fullName>
    </submittedName>
</protein>
<dbReference type="InterPro" id="IPR005312">
    <property type="entry name" value="DUF1759"/>
</dbReference>
<dbReference type="HOGENOM" id="CLU_730143_0_0_1"/>
<proteinExistence type="predicted"/>
<name>T1GD04_MEGSC</name>
<evidence type="ECO:0000313" key="2">
    <source>
        <dbReference type="Proteomes" id="UP000015102"/>
    </source>
</evidence>
<dbReference type="PANTHER" id="PTHR47331">
    <property type="entry name" value="PHD-TYPE DOMAIN-CONTAINING PROTEIN"/>
    <property type="match status" value="1"/>
</dbReference>
<dbReference type="Pfam" id="PF03564">
    <property type="entry name" value="DUF1759"/>
    <property type="match status" value="1"/>
</dbReference>
<dbReference type="EnsemblMetazoa" id="MESCA001181-RA">
    <property type="protein sequence ID" value="MESCA001181-PA"/>
    <property type="gene ID" value="MESCA001181"/>
</dbReference>
<accession>T1GD04</accession>
<dbReference type="Proteomes" id="UP000015102">
    <property type="component" value="Unassembled WGS sequence"/>
</dbReference>
<reference evidence="1" key="2">
    <citation type="submission" date="2015-06" db="UniProtKB">
        <authorList>
            <consortium name="EnsemblMetazoa"/>
        </authorList>
    </citation>
    <scope>IDENTIFICATION</scope>
</reference>
<dbReference type="STRING" id="36166.T1GD04"/>
<dbReference type="OMA" id="QINFEAR"/>
<organism evidence="1 2">
    <name type="scientific">Megaselia scalaris</name>
    <name type="common">Humpbacked fly</name>
    <name type="synonym">Phora scalaris</name>
    <dbReference type="NCBI Taxonomy" id="36166"/>
    <lineage>
        <taxon>Eukaryota</taxon>
        <taxon>Metazoa</taxon>
        <taxon>Ecdysozoa</taxon>
        <taxon>Arthropoda</taxon>
        <taxon>Hexapoda</taxon>
        <taxon>Insecta</taxon>
        <taxon>Pterygota</taxon>
        <taxon>Neoptera</taxon>
        <taxon>Endopterygota</taxon>
        <taxon>Diptera</taxon>
        <taxon>Brachycera</taxon>
        <taxon>Muscomorpha</taxon>
        <taxon>Platypezoidea</taxon>
        <taxon>Phoridae</taxon>
        <taxon>Megaseliini</taxon>
        <taxon>Megaselia</taxon>
    </lineage>
</organism>
<reference evidence="2" key="1">
    <citation type="submission" date="2013-02" db="EMBL/GenBank/DDBJ databases">
        <authorList>
            <person name="Hughes D."/>
        </authorList>
    </citation>
    <scope>NUCLEOTIDE SEQUENCE</scope>
    <source>
        <strain>Durham</strain>
        <strain evidence="2">NC isolate 2 -- Noor lab</strain>
    </source>
</reference>